<dbReference type="PANTHER" id="PTHR31350">
    <property type="entry name" value="SI:DKEY-261L7.2"/>
    <property type="match status" value="1"/>
</dbReference>
<organism evidence="3 4">
    <name type="scientific">Sinocyclocheilus anshuiensis</name>
    <dbReference type="NCBI Taxonomy" id="1608454"/>
    <lineage>
        <taxon>Eukaryota</taxon>
        <taxon>Metazoa</taxon>
        <taxon>Chordata</taxon>
        <taxon>Craniata</taxon>
        <taxon>Vertebrata</taxon>
        <taxon>Euteleostomi</taxon>
        <taxon>Actinopterygii</taxon>
        <taxon>Neopterygii</taxon>
        <taxon>Teleostei</taxon>
        <taxon>Ostariophysi</taxon>
        <taxon>Cypriniformes</taxon>
        <taxon>Cyprinidae</taxon>
        <taxon>Cyprininae</taxon>
        <taxon>Sinocyclocheilus</taxon>
    </lineage>
</organism>
<dbReference type="PANTHER" id="PTHR31350:SF21">
    <property type="entry name" value="F-BOX ONLY PROTEIN 21"/>
    <property type="match status" value="1"/>
</dbReference>
<evidence type="ECO:0000256" key="1">
    <source>
        <dbReference type="SAM" id="MobiDB-lite"/>
    </source>
</evidence>
<dbReference type="Ensembl" id="ENSSANT00000080096.1">
    <property type="protein sequence ID" value="ENSSANP00000075345.1"/>
    <property type="gene ID" value="ENSSANG00000037550.1"/>
</dbReference>
<dbReference type="GO" id="GO:0003677">
    <property type="term" value="F:DNA binding"/>
    <property type="evidence" value="ECO:0007669"/>
    <property type="project" value="InterPro"/>
</dbReference>
<feature type="domain" description="Hemimethylated DNA-binding" evidence="2">
    <location>
        <begin position="317"/>
        <end position="414"/>
    </location>
</feature>
<proteinExistence type="predicted"/>
<dbReference type="SMART" id="SM00992">
    <property type="entry name" value="YccV-like"/>
    <property type="match status" value="1"/>
</dbReference>
<dbReference type="InterPro" id="IPR011722">
    <property type="entry name" value="Hemimethylated_DNA-bd_dom"/>
</dbReference>
<evidence type="ECO:0000313" key="3">
    <source>
        <dbReference type="Ensembl" id="ENSSANP00000075345.1"/>
    </source>
</evidence>
<gene>
    <name evidence="3" type="primary">LOC107704938</name>
</gene>
<dbReference type="SUPFAM" id="SSF141255">
    <property type="entry name" value="YccV-like"/>
    <property type="match status" value="1"/>
</dbReference>
<evidence type="ECO:0000259" key="2">
    <source>
        <dbReference type="SMART" id="SM00992"/>
    </source>
</evidence>
<dbReference type="Pfam" id="PF08755">
    <property type="entry name" value="YccV-like"/>
    <property type="match status" value="1"/>
</dbReference>
<dbReference type="AlphaFoldDB" id="A0A671QX16"/>
<feature type="compositionally biased region" description="Polar residues" evidence="1">
    <location>
        <begin position="440"/>
        <end position="453"/>
    </location>
</feature>
<name>A0A671QX16_9TELE</name>
<protein>
    <submittedName>
        <fullName evidence="3">F-box only protein 21-like</fullName>
    </submittedName>
</protein>
<dbReference type="InterPro" id="IPR032698">
    <property type="entry name" value="SirB1_N"/>
</dbReference>
<keyword evidence="4" id="KW-1185">Reference proteome</keyword>
<dbReference type="InterPro" id="IPR036623">
    <property type="entry name" value="Hemimethylated_DNA-bd_sf"/>
</dbReference>
<reference evidence="3" key="1">
    <citation type="submission" date="2025-08" db="UniProtKB">
        <authorList>
            <consortium name="Ensembl"/>
        </authorList>
    </citation>
    <scope>IDENTIFICATION</scope>
</reference>
<dbReference type="Gene3D" id="2.30.30.390">
    <property type="entry name" value="Hemimethylated DNA-binding domain"/>
    <property type="match status" value="1"/>
</dbReference>
<accession>A0A671QX16</accession>
<dbReference type="NCBIfam" id="TIGR02097">
    <property type="entry name" value="yccV"/>
    <property type="match status" value="1"/>
</dbReference>
<dbReference type="Proteomes" id="UP000472260">
    <property type="component" value="Unassembled WGS sequence"/>
</dbReference>
<evidence type="ECO:0000313" key="4">
    <source>
        <dbReference type="Proteomes" id="UP000472260"/>
    </source>
</evidence>
<sequence length="461" mass="54074">QRFYQQNESYDWLKEFKTRHVVGQQIRRTVESISKRFFTEVVSGFKRDSITKQFIIFSKIVIFLVWKCLTLKYYAKKILYFLRQQNILRNLKVFLERPPEQQSALEGAVLIDQYCNPLADITLESISAQIEEITDKVKKYLRVKSATHPSDCFVLENLEFQRQVICALNAVLYDQLQYKGNERDYYNPLNSYIHQVSYHIIDIIIVRLTFVTKCACICVLSREGNEKSYQLLRDSLDLYLTINPDNVQYLLLQARLYFHLGIWPEKVLDILQHIQALDPTQHGAVGYLVQHTLEHIQHKRHPVEPEVKRRSAPEHRDVQYSVGLIMKHKRSGYNCVIYGWDPKCTMSQEWINTMRVHQLSKGADQPFYNVLVQDGTCRYAAQENLEPHSAPLEIAHPEVGRYFTEFSDTHYIANEELQARYPEDMCKTHRTVEELYHGLNPNSGQSPEPTANFQDHDLLDP</sequence>
<feature type="region of interest" description="Disordered" evidence="1">
    <location>
        <begin position="437"/>
        <end position="461"/>
    </location>
</feature>
<reference evidence="3" key="2">
    <citation type="submission" date="2025-09" db="UniProtKB">
        <authorList>
            <consortium name="Ensembl"/>
        </authorList>
    </citation>
    <scope>IDENTIFICATION</scope>
</reference>
<dbReference type="Pfam" id="PF13369">
    <property type="entry name" value="Transglut_core2"/>
    <property type="match status" value="1"/>
</dbReference>